<sequence length="70" mass="8322">MFSDGFPDQFGGDFNKKSVSRKFRDFLLFANQHKMIDQQYLLQYEFHHWRDQEEQADDVLVAGIRIPKAA</sequence>
<organism evidence="1 2">
    <name type="scientific">Cryomorpha ignava</name>
    <dbReference type="NCBI Taxonomy" id="101383"/>
    <lineage>
        <taxon>Bacteria</taxon>
        <taxon>Pseudomonadati</taxon>
        <taxon>Bacteroidota</taxon>
        <taxon>Flavobacteriia</taxon>
        <taxon>Flavobacteriales</taxon>
        <taxon>Cryomorphaceae</taxon>
        <taxon>Cryomorpha</taxon>
    </lineage>
</organism>
<dbReference type="InterPro" id="IPR036457">
    <property type="entry name" value="PPM-type-like_dom_sf"/>
</dbReference>
<evidence type="ECO:0000313" key="1">
    <source>
        <dbReference type="EMBL" id="NEN24775.1"/>
    </source>
</evidence>
<dbReference type="EMBL" id="JAAGVY010000032">
    <property type="protein sequence ID" value="NEN24775.1"/>
    <property type="molecule type" value="Genomic_DNA"/>
</dbReference>
<protein>
    <submittedName>
        <fullName evidence="1">Uncharacterized protein</fullName>
    </submittedName>
</protein>
<reference evidence="1 2" key="1">
    <citation type="submission" date="2020-02" db="EMBL/GenBank/DDBJ databases">
        <title>Out from the shadows clarifying the taxonomy of the family Cryomorphaceae and related taxa by utilizing the GTDB taxonomic framework.</title>
        <authorList>
            <person name="Bowman J.P."/>
        </authorList>
    </citation>
    <scope>NUCLEOTIDE SEQUENCE [LARGE SCALE GENOMIC DNA]</scope>
    <source>
        <strain evidence="1 2">QSSC 1-22</strain>
    </source>
</reference>
<proteinExistence type="predicted"/>
<comment type="caution">
    <text evidence="1">The sequence shown here is derived from an EMBL/GenBank/DDBJ whole genome shotgun (WGS) entry which is preliminary data.</text>
</comment>
<evidence type="ECO:0000313" key="2">
    <source>
        <dbReference type="Proteomes" id="UP000486602"/>
    </source>
</evidence>
<accession>A0A7K3WVZ9</accession>
<dbReference type="Proteomes" id="UP000486602">
    <property type="component" value="Unassembled WGS sequence"/>
</dbReference>
<name>A0A7K3WVZ9_9FLAO</name>
<dbReference type="Gene3D" id="3.60.40.10">
    <property type="entry name" value="PPM-type phosphatase domain"/>
    <property type="match status" value="1"/>
</dbReference>
<dbReference type="AlphaFoldDB" id="A0A7K3WVZ9"/>
<gene>
    <name evidence="1" type="ORF">G3O08_14815</name>
</gene>
<keyword evidence="2" id="KW-1185">Reference proteome</keyword>
<dbReference type="RefSeq" id="WP_163286166.1">
    <property type="nucleotide sequence ID" value="NZ_JAAGVY010000032.1"/>
</dbReference>